<sequence length="483" mass="56254">MFSSKSHSASIHPLAKELTLLGNNVTLFNYGVKSIGKYSGIITKEILFNDTEMYESQIELFGKLTWRKPDPSIVQILPKLMLKYGMYLSENNDYMNILNTKWDAIIVNEALIGQAAVSAIYMKEKYNIPIISLSTTDYTFYQALFRGLERYYLIEGNIYFDGETQHKPTNFYYKFMTFINNIREYDVFVNKISTIYQIVADYINVTVSLEKFYSYSSWNIVETFDKIFLPSPRISSITYTGASCDNIIQLDEESNKHFNFSYIINNNNMSKGIIYMAFGSQMPWNWAPIEVINNFLDAFRRLSDYTVIWSININITNITIPSNTYLHKWVPQTLILSHNRTKLFITHGGLKSFKESICGGVPMLSIPFYIDQTKNSLNGELLGILERLDRFRLSSNNIYDKIIKILKNESYKLNILKTKEFINDRIVNPTEESTFNILKIIRIKHKYPSSEEFWKVRGSKLNFLTRYFCDTFIITSIVVILLI</sequence>
<name>A0A0N5CB63_STREA</name>
<evidence type="ECO:0000256" key="4">
    <source>
        <dbReference type="ARBA" id="ARBA00047475"/>
    </source>
</evidence>
<dbReference type="InterPro" id="IPR035595">
    <property type="entry name" value="UDP_glycos_trans_CS"/>
</dbReference>
<dbReference type="EC" id="2.4.1.17" evidence="6"/>
<evidence type="ECO:0000313" key="7">
    <source>
        <dbReference type="Proteomes" id="UP000046392"/>
    </source>
</evidence>
<comment type="similarity">
    <text evidence="1 5">Belongs to the UDP-glycosyltransferase family.</text>
</comment>
<dbReference type="Gene3D" id="3.40.50.2000">
    <property type="entry name" value="Glycogen Phosphorylase B"/>
    <property type="match status" value="1"/>
</dbReference>
<dbReference type="SUPFAM" id="SSF53756">
    <property type="entry name" value="UDP-Glycosyltransferase/glycogen phosphorylase"/>
    <property type="match status" value="1"/>
</dbReference>
<reference evidence="8" key="1">
    <citation type="submission" date="2017-02" db="UniProtKB">
        <authorList>
            <consortium name="WormBaseParasite"/>
        </authorList>
    </citation>
    <scope>IDENTIFICATION</scope>
</reference>
<organism evidence="7 8">
    <name type="scientific">Strongyloides papillosus</name>
    <name type="common">Intestinal threadworm</name>
    <dbReference type="NCBI Taxonomy" id="174720"/>
    <lineage>
        <taxon>Eukaryota</taxon>
        <taxon>Metazoa</taxon>
        <taxon>Ecdysozoa</taxon>
        <taxon>Nematoda</taxon>
        <taxon>Chromadorea</taxon>
        <taxon>Rhabditida</taxon>
        <taxon>Tylenchina</taxon>
        <taxon>Panagrolaimomorpha</taxon>
        <taxon>Strongyloidoidea</taxon>
        <taxon>Strongyloididae</taxon>
        <taxon>Strongyloides</taxon>
    </lineage>
</organism>
<dbReference type="InterPro" id="IPR002213">
    <property type="entry name" value="UDP_glucos_trans"/>
</dbReference>
<proteinExistence type="inferred from homology"/>
<evidence type="ECO:0000313" key="8">
    <source>
        <dbReference type="WBParaSite" id="SPAL_0001512500.1"/>
    </source>
</evidence>
<dbReference type="CDD" id="cd03784">
    <property type="entry name" value="GT1_Gtf-like"/>
    <property type="match status" value="1"/>
</dbReference>
<dbReference type="WBParaSite" id="SPAL_0001512500.1">
    <property type="protein sequence ID" value="SPAL_0001512500.1"/>
    <property type="gene ID" value="SPAL_0001512500"/>
</dbReference>
<keyword evidence="7" id="KW-1185">Reference proteome</keyword>
<comment type="subcellular location">
    <subcellularLocation>
        <location evidence="6">Membrane</location>
        <topology evidence="6">Single-pass membrane protein</topology>
    </subcellularLocation>
</comment>
<dbReference type="PANTHER" id="PTHR48043:SF119">
    <property type="entry name" value="UDP-GLUCURONOSYLTRANSFERASE"/>
    <property type="match status" value="1"/>
</dbReference>
<accession>A0A0N5CB63</accession>
<dbReference type="GO" id="GO:0016020">
    <property type="term" value="C:membrane"/>
    <property type="evidence" value="ECO:0007669"/>
    <property type="project" value="UniProtKB-SubCell"/>
</dbReference>
<dbReference type="PROSITE" id="PS00375">
    <property type="entry name" value="UDPGT"/>
    <property type="match status" value="1"/>
</dbReference>
<evidence type="ECO:0000256" key="6">
    <source>
        <dbReference type="RuleBase" id="RU362059"/>
    </source>
</evidence>
<keyword evidence="3 5" id="KW-0808">Transferase</keyword>
<evidence type="ECO:0000256" key="1">
    <source>
        <dbReference type="ARBA" id="ARBA00009995"/>
    </source>
</evidence>
<dbReference type="FunFam" id="3.40.50.2000:FF:000021">
    <property type="entry name" value="UDP-glucuronosyltransferase"/>
    <property type="match status" value="1"/>
</dbReference>
<evidence type="ECO:0000256" key="2">
    <source>
        <dbReference type="ARBA" id="ARBA00022676"/>
    </source>
</evidence>
<dbReference type="STRING" id="174720.A0A0N5CB63"/>
<dbReference type="Pfam" id="PF00201">
    <property type="entry name" value="UDPGT"/>
    <property type="match status" value="1"/>
</dbReference>
<dbReference type="PANTHER" id="PTHR48043">
    <property type="entry name" value="EG:EG0003.4 PROTEIN-RELATED"/>
    <property type="match status" value="1"/>
</dbReference>
<keyword evidence="2 5" id="KW-0328">Glycosyltransferase</keyword>
<protein>
    <recommendedName>
        <fullName evidence="6">UDP-glucuronosyltransferase</fullName>
        <ecNumber evidence="6">2.4.1.17</ecNumber>
    </recommendedName>
</protein>
<comment type="catalytic activity">
    <reaction evidence="4 6">
        <text>glucuronate acceptor + UDP-alpha-D-glucuronate = acceptor beta-D-glucuronoside + UDP + H(+)</text>
        <dbReference type="Rhea" id="RHEA:21032"/>
        <dbReference type="ChEBI" id="CHEBI:15378"/>
        <dbReference type="ChEBI" id="CHEBI:58052"/>
        <dbReference type="ChEBI" id="CHEBI:58223"/>
        <dbReference type="ChEBI" id="CHEBI:132367"/>
        <dbReference type="ChEBI" id="CHEBI:132368"/>
        <dbReference type="EC" id="2.4.1.17"/>
    </reaction>
</comment>
<dbReference type="AlphaFoldDB" id="A0A0N5CB63"/>
<dbReference type="InterPro" id="IPR050271">
    <property type="entry name" value="UDP-glycosyltransferase"/>
</dbReference>
<evidence type="ECO:0000256" key="3">
    <source>
        <dbReference type="ARBA" id="ARBA00022679"/>
    </source>
</evidence>
<evidence type="ECO:0000256" key="5">
    <source>
        <dbReference type="RuleBase" id="RU003718"/>
    </source>
</evidence>
<dbReference type="GO" id="GO:0015020">
    <property type="term" value="F:glucuronosyltransferase activity"/>
    <property type="evidence" value="ECO:0007669"/>
    <property type="project" value="UniProtKB-EC"/>
</dbReference>
<dbReference type="Proteomes" id="UP000046392">
    <property type="component" value="Unplaced"/>
</dbReference>